<dbReference type="Proteomes" id="UP000184447">
    <property type="component" value="Unassembled WGS sequence"/>
</dbReference>
<dbReference type="InterPro" id="IPR013783">
    <property type="entry name" value="Ig-like_fold"/>
</dbReference>
<feature type="domain" description="Glycoside hydrolase family 2 catalytic" evidence="5">
    <location>
        <begin position="269"/>
        <end position="420"/>
    </location>
</feature>
<dbReference type="Pfam" id="PF00703">
    <property type="entry name" value="Glyco_hydro_2"/>
    <property type="match status" value="1"/>
</dbReference>
<dbReference type="PRINTS" id="PR00132">
    <property type="entry name" value="GLHYDRLASE2"/>
</dbReference>
<gene>
    <name evidence="10" type="ORF">SAMN02745207_01054</name>
</gene>
<dbReference type="InterPro" id="IPR017853">
    <property type="entry name" value="GH"/>
</dbReference>
<evidence type="ECO:0000259" key="4">
    <source>
        <dbReference type="Pfam" id="PF00703"/>
    </source>
</evidence>
<evidence type="ECO:0000313" key="11">
    <source>
        <dbReference type="Proteomes" id="UP000184447"/>
    </source>
</evidence>
<dbReference type="Pfam" id="PF02837">
    <property type="entry name" value="Glyco_hydro_2_N"/>
    <property type="match status" value="1"/>
</dbReference>
<dbReference type="Gene3D" id="2.60.40.10">
    <property type="entry name" value="Immunoglobulins"/>
    <property type="match status" value="3"/>
</dbReference>
<feature type="domain" description="Glycoside hydrolase family 2" evidence="9">
    <location>
        <begin position="668"/>
        <end position="759"/>
    </location>
</feature>
<dbReference type="OrthoDB" id="9762066at2"/>
<dbReference type="InterPro" id="IPR040605">
    <property type="entry name" value="Glyco_hydro2_dom5"/>
</dbReference>
<evidence type="ECO:0000256" key="3">
    <source>
        <dbReference type="ARBA" id="ARBA00023295"/>
    </source>
</evidence>
<evidence type="ECO:0000259" key="7">
    <source>
        <dbReference type="Pfam" id="PF13290"/>
    </source>
</evidence>
<dbReference type="InterPro" id="IPR006102">
    <property type="entry name" value="Ig-like_GH2"/>
</dbReference>
<evidence type="ECO:0000313" key="10">
    <source>
        <dbReference type="EMBL" id="SHH42427.1"/>
    </source>
</evidence>
<dbReference type="PROSITE" id="PS00608">
    <property type="entry name" value="GLYCOSYL_HYDROL_F2_2"/>
    <property type="match status" value="1"/>
</dbReference>
<evidence type="ECO:0000259" key="9">
    <source>
        <dbReference type="Pfam" id="PF18565"/>
    </source>
</evidence>
<comment type="similarity">
    <text evidence="1">Belongs to the glycosyl hydrolase 2 family.</text>
</comment>
<dbReference type="EMBL" id="FQXM01000005">
    <property type="protein sequence ID" value="SHH42427.1"/>
    <property type="molecule type" value="Genomic_DNA"/>
</dbReference>
<evidence type="ECO:0000259" key="6">
    <source>
        <dbReference type="Pfam" id="PF02837"/>
    </source>
</evidence>
<dbReference type="InterPro" id="IPR051913">
    <property type="entry name" value="GH2_Domain-Containing"/>
</dbReference>
<keyword evidence="3" id="KW-0326">Glycosidase</keyword>
<dbReference type="Pfam" id="PF13290">
    <property type="entry name" value="CHB_HEX_C_1"/>
    <property type="match status" value="1"/>
</dbReference>
<evidence type="ECO:0000259" key="5">
    <source>
        <dbReference type="Pfam" id="PF02836"/>
    </source>
</evidence>
<dbReference type="InterPro" id="IPR008979">
    <property type="entry name" value="Galactose-bd-like_sf"/>
</dbReference>
<organism evidence="10 11">
    <name type="scientific">Clostridium grantii DSM 8605</name>
    <dbReference type="NCBI Taxonomy" id="1121316"/>
    <lineage>
        <taxon>Bacteria</taxon>
        <taxon>Bacillati</taxon>
        <taxon>Bacillota</taxon>
        <taxon>Clostridia</taxon>
        <taxon>Eubacteriales</taxon>
        <taxon>Clostridiaceae</taxon>
        <taxon>Clostridium</taxon>
    </lineage>
</organism>
<accession>A0A1M5SVA7</accession>
<dbReference type="InterPro" id="IPR023232">
    <property type="entry name" value="Glyco_hydro_2_AS"/>
</dbReference>
<feature type="domain" description="DUF4982" evidence="8">
    <location>
        <begin position="598"/>
        <end position="653"/>
    </location>
</feature>
<feature type="domain" description="Glycosyl hydrolases family 2 sugar binding" evidence="6">
    <location>
        <begin position="57"/>
        <end position="139"/>
    </location>
</feature>
<feature type="domain" description="GH29D-like beta-sandwich" evidence="7">
    <location>
        <begin position="789"/>
        <end position="828"/>
    </location>
</feature>
<dbReference type="Gene3D" id="2.60.120.260">
    <property type="entry name" value="Galactose-binding domain-like"/>
    <property type="match status" value="1"/>
</dbReference>
<dbReference type="PANTHER" id="PTHR42732">
    <property type="entry name" value="BETA-GALACTOSIDASE"/>
    <property type="match status" value="1"/>
</dbReference>
<dbReference type="InterPro" id="IPR036156">
    <property type="entry name" value="Beta-gal/glucu_dom_sf"/>
</dbReference>
<dbReference type="Pfam" id="PF02836">
    <property type="entry name" value="Glyco_hydro_2_C"/>
    <property type="match status" value="1"/>
</dbReference>
<keyword evidence="2" id="KW-0378">Hydrolase</keyword>
<evidence type="ECO:0000256" key="1">
    <source>
        <dbReference type="ARBA" id="ARBA00007401"/>
    </source>
</evidence>
<name>A0A1M5SVA7_9CLOT</name>
<dbReference type="GO" id="GO:0004553">
    <property type="term" value="F:hydrolase activity, hydrolyzing O-glycosyl compounds"/>
    <property type="evidence" value="ECO:0007669"/>
    <property type="project" value="InterPro"/>
</dbReference>
<dbReference type="InterPro" id="IPR006103">
    <property type="entry name" value="Glyco_hydro_2_cat"/>
</dbReference>
<dbReference type="InterPro" id="IPR006104">
    <property type="entry name" value="Glyco_hydro_2_N"/>
</dbReference>
<dbReference type="Gene3D" id="3.20.20.80">
    <property type="entry name" value="Glycosidases"/>
    <property type="match status" value="1"/>
</dbReference>
<dbReference type="InterPro" id="IPR059177">
    <property type="entry name" value="GH29D-like_dom"/>
</dbReference>
<keyword evidence="11" id="KW-1185">Reference proteome</keyword>
<reference evidence="10 11" key="1">
    <citation type="submission" date="2016-11" db="EMBL/GenBank/DDBJ databases">
        <authorList>
            <person name="Jaros S."/>
            <person name="Januszkiewicz K."/>
            <person name="Wedrychowicz H."/>
        </authorList>
    </citation>
    <scope>NUCLEOTIDE SEQUENCE [LARGE SCALE GENOMIC DNA]</scope>
    <source>
        <strain evidence="10 11">DSM 8605</strain>
    </source>
</reference>
<dbReference type="GO" id="GO:0005975">
    <property type="term" value="P:carbohydrate metabolic process"/>
    <property type="evidence" value="ECO:0007669"/>
    <property type="project" value="InterPro"/>
</dbReference>
<dbReference type="InterPro" id="IPR032311">
    <property type="entry name" value="DUF4982"/>
</dbReference>
<protein>
    <submittedName>
        <fullName evidence="10">Beta-galactosidase</fullName>
    </submittedName>
</protein>
<dbReference type="PANTHER" id="PTHR42732:SF1">
    <property type="entry name" value="BETA-MANNOSIDASE"/>
    <property type="match status" value="1"/>
</dbReference>
<evidence type="ECO:0000256" key="2">
    <source>
        <dbReference type="ARBA" id="ARBA00022801"/>
    </source>
</evidence>
<dbReference type="Pfam" id="PF16355">
    <property type="entry name" value="DUF4982"/>
    <property type="match status" value="1"/>
</dbReference>
<feature type="domain" description="Glycoside hydrolase family 2 immunoglobulin-like beta-sandwich" evidence="4">
    <location>
        <begin position="165"/>
        <end position="263"/>
    </location>
</feature>
<dbReference type="Pfam" id="PF18565">
    <property type="entry name" value="Glyco_hydro2_C5"/>
    <property type="match status" value="1"/>
</dbReference>
<dbReference type="RefSeq" id="WP_073337390.1">
    <property type="nucleotide sequence ID" value="NZ_FQXM01000005.1"/>
</dbReference>
<dbReference type="InterPro" id="IPR006101">
    <property type="entry name" value="Glyco_hydro_2"/>
</dbReference>
<dbReference type="SUPFAM" id="SSF49785">
    <property type="entry name" value="Galactose-binding domain-like"/>
    <property type="match status" value="1"/>
</dbReference>
<dbReference type="AlphaFoldDB" id="A0A1M5SVA7"/>
<dbReference type="SUPFAM" id="SSF51445">
    <property type="entry name" value="(Trans)glycosidases"/>
    <property type="match status" value="1"/>
</dbReference>
<evidence type="ECO:0000259" key="8">
    <source>
        <dbReference type="Pfam" id="PF16355"/>
    </source>
</evidence>
<sequence>MVTNIDKDWRFILSDDDLYKEVYFDHSTWEKVNLPHDWVVKGAFDKKGSARLGFLKAGVGWYRKNFFIDEELDGNKVYIDFDGVYMNSEVYINGHLLGNRPYGYMSFSYDMTDYIVKGLNVIAVRVNTGEGVTGRWYTGSGINQHVHLRIKKSIHIPLWGSYVIAEVGEGSAKVQCRVTLKNMDRQQADIKVVSGVYMVDGTKIADREQDICLSKEEENICQDFDIENPLLWSVDMPNRYVYKIDIIKDNEIIDTHQTKFGVRKTEFIPDKGFFLNGESTKFKGVCLHPDAGVIGTAVSKRMFRKRIMMLKEMGCNAIRTAHNPFPPVFYDLCDELGMMVIDEIFDGWDKVKAEFDYGLYFDNWHERDLTDFILRDRNHPCIMLWSIGNEVTDMKVSLTKKLQDMVHELDPSRLVTCGVQGAGQISEDNRALLDIAGYNDGGGACFLYESDHKTRPNQLFVATEAPHTYQTRGHYRTQTWWRDKNQPRIEIENLTEEELFFDGHMSFHSSYDNAGVRTSVRDSWQLSESHDYLCGEFRWTGFDYYGESFDWPSHYVGFGVIDVANFKKDHYYLYQSMWTTEPMVHMLPHWTHENLEKGTVIPVWVYTNCHEVEAFINGRSLGRKIKGNLKNLCYNIPYEEGRVEVIAYIDGIEKARKAFCTAGRASRIRISSDIEDIYFNPGDIAQVSVEIVDEKGEMVPYADNAVTFIGTQGTKIIGTENGDAVDHTPLTSTVRKAFNGLCMALVRTDGSDEKPKIYAAGILGKTLFKCSSKVSIDVRCISLDGNDLSTVEPVEIFYTVDGTQPTEKSRRYTKSFEINESTVVKAAVYSAYKFLGTIEGLFIKGEKEKVMDLTHGNKDLNLEYPIGPFAKQLAGKWNDGEFVFEFRENGEFVRILEVGEQPLGMWWYDYPLDHFEAQDYAGTGEIWLKSGEKCTIALKTQEGKGLTVDNSEGGIGTSFGHKKIIELNKEQ</sequence>
<dbReference type="SUPFAM" id="SSF49303">
    <property type="entry name" value="beta-Galactosidase/glucuronidase domain"/>
    <property type="match status" value="1"/>
</dbReference>
<dbReference type="STRING" id="1121316.SAMN02745207_01054"/>
<proteinExistence type="inferred from homology"/>